<organism evidence="8">
    <name type="scientific">Petromyzon marinus</name>
    <name type="common">Sea lamprey</name>
    <dbReference type="NCBI Taxonomy" id="7757"/>
    <lineage>
        <taxon>Eukaryota</taxon>
        <taxon>Metazoa</taxon>
        <taxon>Chordata</taxon>
        <taxon>Craniata</taxon>
        <taxon>Vertebrata</taxon>
        <taxon>Cyclostomata</taxon>
        <taxon>Hyperoartia</taxon>
        <taxon>Petromyzontiformes</taxon>
        <taxon>Petromyzontidae</taxon>
        <taxon>Petromyzon</taxon>
    </lineage>
</organism>
<evidence type="ECO:0000259" key="7">
    <source>
        <dbReference type="SMART" id="SM01117"/>
    </source>
</evidence>
<evidence type="ECO:0000256" key="6">
    <source>
        <dbReference type="SAM" id="SignalP"/>
    </source>
</evidence>
<feature type="domain" description="Cytochrome b5 heme-binding" evidence="7">
    <location>
        <begin position="54"/>
        <end position="150"/>
    </location>
</feature>
<dbReference type="EMBL" id="KT970661">
    <property type="protein sequence ID" value="APA19934.1"/>
    <property type="molecule type" value="mRNA"/>
</dbReference>
<dbReference type="InterPro" id="IPR036400">
    <property type="entry name" value="Cyt_B5-like_heme/steroid_sf"/>
</dbReference>
<evidence type="ECO:0000256" key="4">
    <source>
        <dbReference type="ARBA" id="ARBA00042241"/>
    </source>
</evidence>
<keyword evidence="9" id="KW-1185">Reference proteome</keyword>
<dbReference type="SUPFAM" id="SSF55856">
    <property type="entry name" value="Cytochrome b5-like heme/steroid binding domain"/>
    <property type="match status" value="1"/>
</dbReference>
<dbReference type="PANTHER" id="PTHR10281">
    <property type="entry name" value="MEMBRANE-ASSOCIATED PROGESTERONE RECEPTOR COMPONENT-RELATED"/>
    <property type="match status" value="1"/>
</dbReference>
<gene>
    <name evidence="8" type="primary">CYB5D2</name>
    <name evidence="10" type="synonym">LOC116943534</name>
</gene>
<dbReference type="InterPro" id="IPR001199">
    <property type="entry name" value="Cyt_B5-like_heme/steroid-bd"/>
</dbReference>
<accession>A0A1I9VZF2</accession>
<evidence type="ECO:0000313" key="10">
    <source>
        <dbReference type="RefSeq" id="XP_032812336.1"/>
    </source>
</evidence>
<evidence type="ECO:0000313" key="9">
    <source>
        <dbReference type="Proteomes" id="UP001318040"/>
    </source>
</evidence>
<dbReference type="Proteomes" id="UP001318040">
    <property type="component" value="Chromosome 18"/>
</dbReference>
<reference evidence="8" key="1">
    <citation type="submission" date="2015-10" db="EMBL/GenBank/DDBJ databases">
        <title>Identification and characterization of the progesterone receptors in lampreys with insight into the evolution of progesterone receptors in metazoans.</title>
        <authorList>
            <person name="Ren J."/>
            <person name="Chung-Davidson Y.-W."/>
            <person name="Li W."/>
        </authorList>
    </citation>
    <scope>NUCLEOTIDE SEQUENCE</scope>
</reference>
<keyword evidence="6" id="KW-0732">Signal</keyword>
<dbReference type="InterPro" id="IPR050577">
    <property type="entry name" value="MAPR/NEUFC/NENF-like"/>
</dbReference>
<reference evidence="10" key="2">
    <citation type="submission" date="2025-04" db="UniProtKB">
        <authorList>
            <consortium name="RefSeq"/>
        </authorList>
    </citation>
    <scope>IDENTIFICATION</scope>
    <source>
        <tissue evidence="10">Sperm</tissue>
    </source>
</reference>
<comment type="similarity">
    <text evidence="2">Belongs to the cytochrome b5 family. MAPR subfamily.</text>
</comment>
<feature type="region of interest" description="Disordered" evidence="5">
    <location>
        <begin position="235"/>
        <end position="265"/>
    </location>
</feature>
<evidence type="ECO:0000256" key="1">
    <source>
        <dbReference type="ARBA" id="ARBA00037690"/>
    </source>
</evidence>
<name>A0A1I9VZF2_PETMA</name>
<evidence type="ECO:0000256" key="5">
    <source>
        <dbReference type="SAM" id="MobiDB-lite"/>
    </source>
</evidence>
<comment type="function">
    <text evidence="1">Heme-binding protein which promotes neuronal but not astrocyte differentiation.</text>
</comment>
<dbReference type="SMART" id="SM01117">
    <property type="entry name" value="Cyt-b5"/>
    <property type="match status" value="1"/>
</dbReference>
<sequence>MRSSWWLAVSLCVAGSALLLSRLEPPGRLITWLQQQLLPAHFFPSPSSGQQRLLTLSELGRYDGQEGSPGLYLAVLGQVFDVSKGAKHYGPGASYQALAGRDASRAFVSGDFSDAGLVDDVSGLSPAQMLGLHDWLSFYQRDYAYVGKLVGRFYDEQGRPTEALREVEEALALGHKAKEEKELQKRRFPPCNSEWSAASGSRVWCGKRSGGVERDWVGVPRLLFTPGSSPSCVCVRTTGPPSDRPASSEHPNAGDLEHPGLKSYRECPPLAESCVVLAD</sequence>
<dbReference type="Gene3D" id="3.10.120.10">
    <property type="entry name" value="Cytochrome b5-like heme/steroid binding domain"/>
    <property type="match status" value="1"/>
</dbReference>
<evidence type="ECO:0000256" key="3">
    <source>
        <dbReference type="ARBA" id="ARBA00039568"/>
    </source>
</evidence>
<feature type="signal peptide" evidence="6">
    <location>
        <begin position="1"/>
        <end position="21"/>
    </location>
</feature>
<dbReference type="PANTHER" id="PTHR10281:SF4">
    <property type="entry name" value="NEUFERRICIN"/>
    <property type="match status" value="1"/>
</dbReference>
<evidence type="ECO:0000313" key="8">
    <source>
        <dbReference type="EMBL" id="APA19934.1"/>
    </source>
</evidence>
<proteinExistence type="evidence at transcript level"/>
<dbReference type="RefSeq" id="XP_032812336.1">
    <property type="nucleotide sequence ID" value="XM_032956445.1"/>
</dbReference>
<evidence type="ECO:0000256" key="2">
    <source>
        <dbReference type="ARBA" id="ARBA00038357"/>
    </source>
</evidence>
<dbReference type="AlphaFoldDB" id="A0A1I9VZF2"/>
<feature type="chain" id="PRO_5044561919" description="Neuferricin" evidence="6">
    <location>
        <begin position="22"/>
        <end position="279"/>
    </location>
</feature>
<protein>
    <recommendedName>
        <fullName evidence="3">Neuferricin</fullName>
    </recommendedName>
    <alternativeName>
        <fullName evidence="4">Cytochrome b5 domain-containing protein 2</fullName>
    </alternativeName>
</protein>
<dbReference type="GO" id="GO:0016020">
    <property type="term" value="C:membrane"/>
    <property type="evidence" value="ECO:0007669"/>
    <property type="project" value="TreeGrafter"/>
</dbReference>
<feature type="compositionally biased region" description="Basic and acidic residues" evidence="5">
    <location>
        <begin position="255"/>
        <end position="265"/>
    </location>
</feature>
<dbReference type="GO" id="GO:0012505">
    <property type="term" value="C:endomembrane system"/>
    <property type="evidence" value="ECO:0007669"/>
    <property type="project" value="TreeGrafter"/>
</dbReference>
<dbReference type="OrthoDB" id="10257697at2759"/>
<dbReference type="Pfam" id="PF00173">
    <property type="entry name" value="Cyt-b5"/>
    <property type="match status" value="1"/>
</dbReference>
<dbReference type="KEGG" id="pmrn:116943534"/>